<feature type="non-terminal residue" evidence="2">
    <location>
        <position position="95"/>
    </location>
</feature>
<dbReference type="InterPro" id="IPR046838">
    <property type="entry name" value="BrxL_N"/>
</dbReference>
<reference evidence="2" key="1">
    <citation type="journal article" date="2014" name="Front. Microbiol.">
        <title>High frequency of phylogenetically diverse reductive dehalogenase-homologous genes in deep subseafloor sedimentary metagenomes.</title>
        <authorList>
            <person name="Kawai M."/>
            <person name="Futagami T."/>
            <person name="Toyoda A."/>
            <person name="Takaki Y."/>
            <person name="Nishi S."/>
            <person name="Hori S."/>
            <person name="Arai W."/>
            <person name="Tsubouchi T."/>
            <person name="Morono Y."/>
            <person name="Uchiyama I."/>
            <person name="Ito T."/>
            <person name="Fujiyama A."/>
            <person name="Inagaki F."/>
            <person name="Takami H."/>
        </authorList>
    </citation>
    <scope>NUCLEOTIDE SEQUENCE</scope>
    <source>
        <strain evidence="2">Expedition CK06-06</strain>
    </source>
</reference>
<proteinExistence type="predicted"/>
<accession>X0VYF5</accession>
<dbReference type="Pfam" id="PF20442">
    <property type="entry name" value="BrxL_N"/>
    <property type="match status" value="1"/>
</dbReference>
<comment type="caution">
    <text evidence="2">The sequence shown here is derived from an EMBL/GenBank/DDBJ whole genome shotgun (WGS) entry which is preliminary data.</text>
</comment>
<feature type="domain" description="BREX system Lon protease-like BrxL N-terminal" evidence="1">
    <location>
        <begin position="15"/>
        <end position="94"/>
    </location>
</feature>
<dbReference type="AlphaFoldDB" id="X0VYF5"/>
<name>X0VYF5_9ZZZZ</name>
<dbReference type="EMBL" id="BARS01029520">
    <property type="protein sequence ID" value="GAG05496.1"/>
    <property type="molecule type" value="Genomic_DNA"/>
</dbReference>
<evidence type="ECO:0000259" key="1">
    <source>
        <dbReference type="Pfam" id="PF20442"/>
    </source>
</evidence>
<gene>
    <name evidence="2" type="ORF">S01H1_46139</name>
</gene>
<organism evidence="2">
    <name type="scientific">marine sediment metagenome</name>
    <dbReference type="NCBI Taxonomy" id="412755"/>
    <lineage>
        <taxon>unclassified sequences</taxon>
        <taxon>metagenomes</taxon>
        <taxon>ecological metagenomes</taxon>
    </lineage>
</organism>
<evidence type="ECO:0000313" key="2">
    <source>
        <dbReference type="EMBL" id="GAG05496.1"/>
    </source>
</evidence>
<sequence>MDVTTDALDQKLLAAFPGRVVRKDLVQKLKVGFSIPVYVLEYLLGKYCSTTDEDEIAQGLRLVKEAIAERVVRADQGELIKSRLQRAGSLKVIDL</sequence>
<protein>
    <recommendedName>
        <fullName evidence="1">BREX system Lon protease-like BrxL N-terminal domain-containing protein</fullName>
    </recommendedName>
</protein>